<dbReference type="Proteomes" id="UP000237347">
    <property type="component" value="Unassembled WGS sequence"/>
</dbReference>
<keyword evidence="1" id="KW-0407">Ion channel</keyword>
<dbReference type="EMBL" id="PKMF04000364">
    <property type="protein sequence ID" value="KAK7835762.1"/>
    <property type="molecule type" value="Genomic_DNA"/>
</dbReference>
<dbReference type="PANTHER" id="PTHR45651:SF68">
    <property type="entry name" value="ION TRANSPORT DOMAIN-CONTAINING PROTEIN"/>
    <property type="match status" value="1"/>
</dbReference>
<dbReference type="PANTHER" id="PTHR45651">
    <property type="entry name" value="CYCLIC NUCLEOTIDE-GATED ION CHANNEL 15-RELATED-RELATED"/>
    <property type="match status" value="1"/>
</dbReference>
<protein>
    <submittedName>
        <fullName evidence="2">Cyclic nucleotide-gated ion channel 1</fullName>
    </submittedName>
</protein>
<feature type="non-terminal residue" evidence="2">
    <location>
        <position position="131"/>
    </location>
</feature>
<reference evidence="2 3" key="1">
    <citation type="journal article" date="2018" name="Sci. Data">
        <title>The draft genome sequence of cork oak.</title>
        <authorList>
            <person name="Ramos A.M."/>
            <person name="Usie A."/>
            <person name="Barbosa P."/>
            <person name="Barros P.M."/>
            <person name="Capote T."/>
            <person name="Chaves I."/>
            <person name="Simoes F."/>
            <person name="Abreu I."/>
            <person name="Carrasquinho I."/>
            <person name="Faro C."/>
            <person name="Guimaraes J.B."/>
            <person name="Mendonca D."/>
            <person name="Nobrega F."/>
            <person name="Rodrigues L."/>
            <person name="Saibo N.J.M."/>
            <person name="Varela M.C."/>
            <person name="Egas C."/>
            <person name="Matos J."/>
            <person name="Miguel C.M."/>
            <person name="Oliveira M.M."/>
            <person name="Ricardo C.P."/>
            <person name="Goncalves S."/>
        </authorList>
    </citation>
    <scope>NUCLEOTIDE SEQUENCE [LARGE SCALE GENOMIC DNA]</scope>
    <source>
        <strain evidence="3">cv. HL8</strain>
    </source>
</reference>
<organism evidence="2 3">
    <name type="scientific">Quercus suber</name>
    <name type="common">Cork oak</name>
    <dbReference type="NCBI Taxonomy" id="58331"/>
    <lineage>
        <taxon>Eukaryota</taxon>
        <taxon>Viridiplantae</taxon>
        <taxon>Streptophyta</taxon>
        <taxon>Embryophyta</taxon>
        <taxon>Tracheophyta</taxon>
        <taxon>Spermatophyta</taxon>
        <taxon>Magnoliopsida</taxon>
        <taxon>eudicotyledons</taxon>
        <taxon>Gunneridae</taxon>
        <taxon>Pentapetalae</taxon>
        <taxon>rosids</taxon>
        <taxon>fabids</taxon>
        <taxon>Fagales</taxon>
        <taxon>Fagaceae</taxon>
        <taxon>Quercus</taxon>
    </lineage>
</organism>
<keyword evidence="1" id="KW-0813">Transport</keyword>
<name>A0AAW0K9K6_QUESU</name>
<comment type="caution">
    <text evidence="2">The sequence shown here is derived from an EMBL/GenBank/DDBJ whole genome shotgun (WGS) entry which is preliminary data.</text>
</comment>
<evidence type="ECO:0000256" key="1">
    <source>
        <dbReference type="ARBA" id="ARBA00023303"/>
    </source>
</evidence>
<keyword evidence="3" id="KW-1185">Reference proteome</keyword>
<sequence length="131" mass="15916">MDPLFFYLPVINEDKKCIELDERLWTRALFRRSFNDMIYLMHIILQFRTGFIDKKLHKLGRPALITDSWKIARRYLWPYFLLDLLVILPIPQNSPNRPISWKKLIRSNEKFEKTIWFKAALNFFLYLLAGH</sequence>
<gene>
    <name evidence="2" type="primary">CNGC1_47</name>
    <name evidence="2" type="ORF">CFP56_023062</name>
</gene>
<keyword evidence="1" id="KW-0406">Ion transport</keyword>
<dbReference type="GO" id="GO:0034220">
    <property type="term" value="P:monoatomic ion transmembrane transport"/>
    <property type="evidence" value="ECO:0007669"/>
    <property type="project" value="UniProtKB-KW"/>
</dbReference>
<proteinExistence type="predicted"/>
<evidence type="ECO:0000313" key="2">
    <source>
        <dbReference type="EMBL" id="KAK7835762.1"/>
    </source>
</evidence>
<accession>A0AAW0K9K6</accession>
<evidence type="ECO:0000313" key="3">
    <source>
        <dbReference type="Proteomes" id="UP000237347"/>
    </source>
</evidence>
<dbReference type="GO" id="GO:0016020">
    <property type="term" value="C:membrane"/>
    <property type="evidence" value="ECO:0007669"/>
    <property type="project" value="UniProtKB-SubCell"/>
</dbReference>
<dbReference type="AlphaFoldDB" id="A0AAW0K9K6"/>